<keyword evidence="6 9" id="KW-0732">Signal</keyword>
<evidence type="ECO:0000313" key="13">
    <source>
        <dbReference type="Proteomes" id="UP000515152"/>
    </source>
</evidence>
<accession>A0A6P3VZG5</accession>
<dbReference type="Pfam" id="PF21481">
    <property type="entry name" value="DIKK1-2-4_C-subdom1"/>
    <property type="match status" value="1"/>
</dbReference>
<dbReference type="GO" id="GO:0048019">
    <property type="term" value="F:receptor antagonist activity"/>
    <property type="evidence" value="ECO:0007669"/>
    <property type="project" value="TreeGrafter"/>
</dbReference>
<evidence type="ECO:0000256" key="8">
    <source>
        <dbReference type="SAM" id="MobiDB-lite"/>
    </source>
</evidence>
<feature type="domain" description="Dickkopf N-terminal cysteine-rich" evidence="10">
    <location>
        <begin position="79"/>
        <end position="127"/>
    </location>
</feature>
<feature type="region of interest" description="Disordered" evidence="8">
    <location>
        <begin position="137"/>
        <end position="180"/>
    </location>
</feature>
<evidence type="ECO:0000259" key="12">
    <source>
        <dbReference type="Pfam" id="PF21481"/>
    </source>
</evidence>
<feature type="region of interest" description="Disordered" evidence="8">
    <location>
        <begin position="251"/>
        <end position="275"/>
    </location>
</feature>
<dbReference type="GO" id="GO:0090090">
    <property type="term" value="P:negative regulation of canonical Wnt signaling pathway"/>
    <property type="evidence" value="ECO:0007669"/>
    <property type="project" value="TreeGrafter"/>
</dbReference>
<dbReference type="PANTHER" id="PTHR12113:SF11">
    <property type="entry name" value="DICKKOPF-RELATED PROTEIN 1"/>
    <property type="match status" value="1"/>
</dbReference>
<evidence type="ECO:0000259" key="11">
    <source>
        <dbReference type="Pfam" id="PF21479"/>
    </source>
</evidence>
<comment type="subcellular location">
    <subcellularLocation>
        <location evidence="1">Secreted</location>
    </subcellularLocation>
</comment>
<dbReference type="GO" id="GO:0005615">
    <property type="term" value="C:extracellular space"/>
    <property type="evidence" value="ECO:0007669"/>
    <property type="project" value="TreeGrafter"/>
</dbReference>
<evidence type="ECO:0000256" key="9">
    <source>
        <dbReference type="SAM" id="SignalP"/>
    </source>
</evidence>
<protein>
    <submittedName>
        <fullName evidence="14">Dickkopf WNT signaling pathway inhibitor 1a</fullName>
    </submittedName>
</protein>
<feature type="compositionally biased region" description="Low complexity" evidence="8">
    <location>
        <begin position="253"/>
        <end position="264"/>
    </location>
</feature>
<dbReference type="GO" id="GO:0039706">
    <property type="term" value="F:co-receptor binding"/>
    <property type="evidence" value="ECO:0007669"/>
    <property type="project" value="TreeGrafter"/>
</dbReference>
<evidence type="ECO:0000256" key="2">
    <source>
        <dbReference type="ARBA" id="ARBA00010842"/>
    </source>
</evidence>
<evidence type="ECO:0000256" key="5">
    <source>
        <dbReference type="ARBA" id="ARBA00022687"/>
    </source>
</evidence>
<evidence type="ECO:0000256" key="1">
    <source>
        <dbReference type="ARBA" id="ARBA00004613"/>
    </source>
</evidence>
<evidence type="ECO:0000313" key="14">
    <source>
        <dbReference type="RefSeq" id="XP_012685266.1"/>
    </source>
</evidence>
<organism evidence="13 14">
    <name type="scientific">Clupea harengus</name>
    <name type="common">Atlantic herring</name>
    <dbReference type="NCBI Taxonomy" id="7950"/>
    <lineage>
        <taxon>Eukaryota</taxon>
        <taxon>Metazoa</taxon>
        <taxon>Chordata</taxon>
        <taxon>Craniata</taxon>
        <taxon>Vertebrata</taxon>
        <taxon>Euteleostomi</taxon>
        <taxon>Actinopterygii</taxon>
        <taxon>Neopterygii</taxon>
        <taxon>Teleostei</taxon>
        <taxon>Clupei</taxon>
        <taxon>Clupeiformes</taxon>
        <taxon>Clupeoidei</taxon>
        <taxon>Clupeidae</taxon>
        <taxon>Clupea</taxon>
    </lineage>
</organism>
<sequence>MNMNNFSVPTFVAVYLALCGGYLRNAQAGSVVLNSNAIKNLPGGGISHPSQSVSASPRASPSVSGVGQVGAAGTSSPSSCKADRQCGANEFCNESRGACLPCRKRRKRCARDAMCCPGNRCSNGVCQPVEMDVPPRGGAADGNKLGGNAKQGQNVTTESKKRTPSQGHKTPKGSEGETCLRSSDCGEGLCCARHFWSRICKPVLTEGQVCTKHRRKGGQGLEIFQRCDCKPGLTCRVQKGARANAQRQRLEEQQQQQQQQQQPRQPRDLHTCQRR</sequence>
<feature type="region of interest" description="Disordered" evidence="8">
    <location>
        <begin position="47"/>
        <end position="81"/>
    </location>
</feature>
<feature type="compositionally biased region" description="Basic and acidic residues" evidence="8">
    <location>
        <begin position="265"/>
        <end position="275"/>
    </location>
</feature>
<name>A0A6P3VZG5_CLUHA</name>
<gene>
    <name evidence="14" type="primary">dkk1a</name>
</gene>
<feature type="domain" description="Dickkopf-related protein 1/2/4 C-terminal subdomain 1" evidence="12">
    <location>
        <begin position="175"/>
        <end position="204"/>
    </location>
</feature>
<dbReference type="KEGG" id="char:105902263"/>
<keyword evidence="7" id="KW-1015">Disulfide bond</keyword>
<dbReference type="InterPro" id="IPR006796">
    <property type="entry name" value="Dickkopf_N"/>
</dbReference>
<dbReference type="GeneID" id="105902263"/>
<dbReference type="InterPro" id="IPR048499">
    <property type="entry name" value="DIKK1/2/4_C-subdom2"/>
</dbReference>
<evidence type="ECO:0000256" key="6">
    <source>
        <dbReference type="ARBA" id="ARBA00022729"/>
    </source>
</evidence>
<evidence type="ECO:0000256" key="4">
    <source>
        <dbReference type="ARBA" id="ARBA00022525"/>
    </source>
</evidence>
<keyword evidence="4" id="KW-0964">Secreted</keyword>
<comment type="similarity">
    <text evidence="2">Belongs to the dickkopf family.</text>
</comment>
<dbReference type="Pfam" id="PF21479">
    <property type="entry name" value="DIKK1-2-4_C-subdom2"/>
    <property type="match status" value="1"/>
</dbReference>
<dbReference type="GO" id="GO:0016055">
    <property type="term" value="P:Wnt signaling pathway"/>
    <property type="evidence" value="ECO:0007669"/>
    <property type="project" value="UniProtKB-KW"/>
</dbReference>
<feature type="chain" id="PRO_5028409565" evidence="9">
    <location>
        <begin position="29"/>
        <end position="275"/>
    </location>
</feature>
<dbReference type="RefSeq" id="XP_012685266.1">
    <property type="nucleotide sequence ID" value="XM_012829812.3"/>
</dbReference>
<proteinExistence type="inferred from homology"/>
<feature type="compositionally biased region" description="Low complexity" evidence="8">
    <location>
        <begin position="49"/>
        <end position="76"/>
    </location>
</feature>
<reference evidence="14" key="1">
    <citation type="submission" date="2025-08" db="UniProtKB">
        <authorList>
            <consortium name="RefSeq"/>
        </authorList>
    </citation>
    <scope>IDENTIFICATION</scope>
</reference>
<dbReference type="InterPro" id="IPR048500">
    <property type="entry name" value="DIKK1/2/4_C-subdom1"/>
</dbReference>
<dbReference type="Pfam" id="PF04706">
    <property type="entry name" value="Dickkopf_N"/>
    <property type="match status" value="1"/>
</dbReference>
<dbReference type="OrthoDB" id="4321958at2759"/>
<evidence type="ECO:0000256" key="7">
    <source>
        <dbReference type="ARBA" id="ARBA00023157"/>
    </source>
</evidence>
<dbReference type="CTD" id="799377"/>
<dbReference type="FunFam" id="2.10.80.10:FF:000001">
    <property type="entry name" value="Dickkopf WNT-signaling pathway inhibitor 2"/>
    <property type="match status" value="1"/>
</dbReference>
<evidence type="ECO:0000256" key="3">
    <source>
        <dbReference type="ARBA" id="ARBA00022473"/>
    </source>
</evidence>
<evidence type="ECO:0000259" key="10">
    <source>
        <dbReference type="Pfam" id="PF04706"/>
    </source>
</evidence>
<dbReference type="AlphaFoldDB" id="A0A6P3VZG5"/>
<dbReference type="InterPro" id="IPR039863">
    <property type="entry name" value="DKK1-4"/>
</dbReference>
<keyword evidence="13" id="KW-1185">Reference proteome</keyword>
<feature type="domain" description="Dickkopf-related protein 1/2/4 C-terminal subdomain 2" evidence="11">
    <location>
        <begin position="207"/>
        <end position="255"/>
    </location>
</feature>
<dbReference type="Gene3D" id="2.10.80.10">
    <property type="entry name" value="Lipase, subunit A"/>
    <property type="match status" value="1"/>
</dbReference>
<dbReference type="PANTHER" id="PTHR12113">
    <property type="entry name" value="DICKKOPF3-LIKE 3"/>
    <property type="match status" value="1"/>
</dbReference>
<feature type="signal peptide" evidence="9">
    <location>
        <begin position="1"/>
        <end position="28"/>
    </location>
</feature>
<dbReference type="Proteomes" id="UP000515152">
    <property type="component" value="Chromosome 13"/>
</dbReference>
<keyword evidence="3" id="KW-0217">Developmental protein</keyword>
<keyword evidence="5" id="KW-0879">Wnt signaling pathway</keyword>